<protein>
    <submittedName>
        <fullName evidence="1">Uncharacterized protein</fullName>
    </submittedName>
</protein>
<accession>A0A218ML95</accession>
<proteinExistence type="predicted"/>
<dbReference type="EMBL" id="KY052811">
    <property type="protein sequence ID" value="ASF00044.1"/>
    <property type="molecule type" value="Genomic_DNA"/>
</dbReference>
<evidence type="ECO:0000313" key="1">
    <source>
        <dbReference type="EMBL" id="ASF00044.1"/>
    </source>
</evidence>
<sequence length="228" mass="23580">MGTLASNRKGFITGTSAANYASSLNVTSGTATDSATGNQNCIQYFRSSGRGGGTFRFIRTFIHFNTTNLTEASNISLQLTSAGGSNSSNFNVTAIKHDAGGGNGGQIVDNDFNNIFRATAYSAATSFASSGTITFSLNAAAVEQINNNNDFNIALLLTIDALESEEDPLEEDGNITNSIAFSSAINLVYTEPAAPSGYSNTVNTVADDNIAKVNTVATANIGKVIAVG</sequence>
<reference evidence="1" key="1">
    <citation type="submission" date="2016-10" db="EMBL/GenBank/DDBJ databases">
        <authorList>
            <person name="Varghese N."/>
        </authorList>
    </citation>
    <scope>NUCLEOTIDE SEQUENCE</scope>
</reference>
<organism evidence="1">
    <name type="scientific">uncultured virus</name>
    <dbReference type="NCBI Taxonomy" id="340016"/>
    <lineage>
        <taxon>Viruses</taxon>
        <taxon>environmental samples</taxon>
    </lineage>
</organism>
<name>A0A218ML95_9VIRU</name>
<reference evidence="1" key="2">
    <citation type="journal article" date="2017" name="Nat. Commun.">
        <title>Single-virus genomics reveals hidden cosmopolitan and abundant viruses.</title>
        <authorList>
            <person name="Martinez-Hernandez F."/>
            <person name="Fornas O."/>
            <person name="Lluesma Gomez M."/>
            <person name="Bolduc B."/>
            <person name="de la Cruz Pena M.J."/>
            <person name="Martinez J.M."/>
            <person name="Anton J."/>
            <person name="Gasol J.M."/>
            <person name="Rosselli R."/>
            <person name="Rodriguez-Valera F."/>
            <person name="Sullivan M.B."/>
            <person name="Acinas S.G."/>
            <person name="Martinez-Garcia M."/>
        </authorList>
    </citation>
    <scope>NUCLEOTIDE SEQUENCE</scope>
</reference>